<gene>
    <name evidence="1" type="ORF">BHE19_05760</name>
</gene>
<proteinExistence type="predicted"/>
<accession>A0A1S1J764</accession>
<organism evidence="1 2">
    <name type="scientific">Flavobacterium tructae</name>
    <dbReference type="NCBI Taxonomy" id="1114873"/>
    <lineage>
        <taxon>Bacteria</taxon>
        <taxon>Pseudomonadati</taxon>
        <taxon>Bacteroidota</taxon>
        <taxon>Flavobacteriia</taxon>
        <taxon>Flavobacteriales</taxon>
        <taxon>Flavobacteriaceae</taxon>
        <taxon>Flavobacterium</taxon>
    </lineage>
</organism>
<comment type="caution">
    <text evidence="1">The sequence shown here is derived from an EMBL/GenBank/DDBJ whole genome shotgun (WGS) entry which is preliminary data.</text>
</comment>
<dbReference type="Proteomes" id="UP000180252">
    <property type="component" value="Unassembled WGS sequence"/>
</dbReference>
<dbReference type="AlphaFoldDB" id="A0A1S1J764"/>
<name>A0A1S1J764_9FLAO</name>
<dbReference type="EMBL" id="MIKE01000022">
    <property type="protein sequence ID" value="OHT45349.1"/>
    <property type="molecule type" value="Genomic_DNA"/>
</dbReference>
<protein>
    <submittedName>
        <fullName evidence="1">Uncharacterized protein</fullName>
    </submittedName>
</protein>
<evidence type="ECO:0000313" key="1">
    <source>
        <dbReference type="EMBL" id="OHT45349.1"/>
    </source>
</evidence>
<evidence type="ECO:0000313" key="2">
    <source>
        <dbReference type="Proteomes" id="UP000180252"/>
    </source>
</evidence>
<reference evidence="2" key="1">
    <citation type="submission" date="2016-09" db="EMBL/GenBank/DDBJ databases">
        <authorList>
            <person name="Chen S."/>
            <person name="Walker E."/>
        </authorList>
    </citation>
    <scope>NUCLEOTIDE SEQUENCE [LARGE SCALE GENOMIC DNA]</scope>
    <source>
        <strain evidence="2">MSU</strain>
    </source>
</reference>
<sequence>MFNRLFVYLFNRLFVGLNFDFAQSDSLFVCLFVCLFVGLSGVEASTLLSLRTVAEPKSLALMGAASFCVRDSGRKRYSGQQEKASKN</sequence>
<dbReference type="STRING" id="1278819.BHE19_05760"/>